<sequence>MDKGNSLASQQGRFGRRNRSFLSMSLEVARAAIVAVPWCTASCEMFSFSPYHPRVVFALLILFCFVLRLFSFAFGYGFAFSLPQKKLTCSVADFDNMRPQVLNCFEALTLLQE</sequence>
<organism evidence="2 3">
    <name type="scientific">Araneus ventricosus</name>
    <name type="common">Orbweaver spider</name>
    <name type="synonym">Epeira ventricosa</name>
    <dbReference type="NCBI Taxonomy" id="182803"/>
    <lineage>
        <taxon>Eukaryota</taxon>
        <taxon>Metazoa</taxon>
        <taxon>Ecdysozoa</taxon>
        <taxon>Arthropoda</taxon>
        <taxon>Chelicerata</taxon>
        <taxon>Arachnida</taxon>
        <taxon>Araneae</taxon>
        <taxon>Araneomorphae</taxon>
        <taxon>Entelegynae</taxon>
        <taxon>Araneoidea</taxon>
        <taxon>Araneidae</taxon>
        <taxon>Araneus</taxon>
    </lineage>
</organism>
<feature type="transmembrane region" description="Helical" evidence="1">
    <location>
        <begin position="55"/>
        <end position="78"/>
    </location>
</feature>
<feature type="transmembrane region" description="Helical" evidence="1">
    <location>
        <begin position="21"/>
        <end position="43"/>
    </location>
</feature>
<evidence type="ECO:0008006" key="4">
    <source>
        <dbReference type="Google" id="ProtNLM"/>
    </source>
</evidence>
<evidence type="ECO:0000256" key="1">
    <source>
        <dbReference type="SAM" id="Phobius"/>
    </source>
</evidence>
<keyword evidence="3" id="KW-1185">Reference proteome</keyword>
<accession>A0A4Y2PYJ0</accession>
<proteinExistence type="predicted"/>
<reference evidence="2 3" key="1">
    <citation type="journal article" date="2019" name="Sci. Rep.">
        <title>Orb-weaving spider Araneus ventricosus genome elucidates the spidroin gene catalogue.</title>
        <authorList>
            <person name="Kono N."/>
            <person name="Nakamura H."/>
            <person name="Ohtoshi R."/>
            <person name="Moran D.A.P."/>
            <person name="Shinohara A."/>
            <person name="Yoshida Y."/>
            <person name="Fujiwara M."/>
            <person name="Mori M."/>
            <person name="Tomita M."/>
            <person name="Arakawa K."/>
        </authorList>
    </citation>
    <scope>NUCLEOTIDE SEQUENCE [LARGE SCALE GENOMIC DNA]</scope>
</reference>
<protein>
    <recommendedName>
        <fullName evidence="4">Transmembrane protein</fullName>
    </recommendedName>
</protein>
<dbReference type="Proteomes" id="UP000499080">
    <property type="component" value="Unassembled WGS sequence"/>
</dbReference>
<keyword evidence="1" id="KW-0812">Transmembrane</keyword>
<keyword evidence="1" id="KW-0472">Membrane</keyword>
<keyword evidence="1" id="KW-1133">Transmembrane helix</keyword>
<dbReference type="EMBL" id="BGPR01135715">
    <property type="protein sequence ID" value="GBN56254.1"/>
    <property type="molecule type" value="Genomic_DNA"/>
</dbReference>
<dbReference type="AlphaFoldDB" id="A0A4Y2PYJ0"/>
<name>A0A4Y2PYJ0_ARAVE</name>
<evidence type="ECO:0000313" key="3">
    <source>
        <dbReference type="Proteomes" id="UP000499080"/>
    </source>
</evidence>
<evidence type="ECO:0000313" key="2">
    <source>
        <dbReference type="EMBL" id="GBN56254.1"/>
    </source>
</evidence>
<comment type="caution">
    <text evidence="2">The sequence shown here is derived from an EMBL/GenBank/DDBJ whole genome shotgun (WGS) entry which is preliminary data.</text>
</comment>
<gene>
    <name evidence="2" type="ORF">AVEN_215844_1</name>
</gene>